<dbReference type="Gene3D" id="3.40.50.300">
    <property type="entry name" value="P-loop containing nucleotide triphosphate hydrolases"/>
    <property type="match status" value="1"/>
</dbReference>
<dbReference type="AlphaFoldDB" id="A0A1V1PFG4"/>
<comment type="caution">
    <text evidence="8">The sequence shown here is derived from an EMBL/GenBank/DDBJ whole genome shotgun (WGS) entry which is preliminary data.</text>
</comment>
<dbReference type="EMBL" id="ATBP01000063">
    <property type="protein sequence ID" value="ETR73405.1"/>
    <property type="molecule type" value="Genomic_DNA"/>
</dbReference>
<dbReference type="InterPro" id="IPR027417">
    <property type="entry name" value="P-loop_NTPase"/>
</dbReference>
<organism evidence="8 9">
    <name type="scientific">Candidatus Magnetoglobus multicellularis str. Araruama</name>
    <dbReference type="NCBI Taxonomy" id="890399"/>
    <lineage>
        <taxon>Bacteria</taxon>
        <taxon>Pseudomonadati</taxon>
        <taxon>Thermodesulfobacteriota</taxon>
        <taxon>Desulfobacteria</taxon>
        <taxon>Desulfobacterales</taxon>
        <taxon>Desulfobacteraceae</taxon>
        <taxon>Candidatus Magnetoglobus</taxon>
    </lineage>
</organism>
<dbReference type="GO" id="GO:0005525">
    <property type="term" value="F:GTP binding"/>
    <property type="evidence" value="ECO:0007669"/>
    <property type="project" value="UniProtKB-KW"/>
</dbReference>
<keyword evidence="3" id="KW-0378">Hydrolase</keyword>
<keyword evidence="2" id="KW-0547">Nucleotide-binding</keyword>
<evidence type="ECO:0000313" key="9">
    <source>
        <dbReference type="Proteomes" id="UP000189670"/>
    </source>
</evidence>
<keyword evidence="5" id="KW-0472">Membrane</keyword>
<evidence type="ECO:0000256" key="5">
    <source>
        <dbReference type="ARBA" id="ARBA00023136"/>
    </source>
</evidence>
<dbReference type="GO" id="GO:0016020">
    <property type="term" value="C:membrane"/>
    <property type="evidence" value="ECO:0007669"/>
    <property type="project" value="UniProtKB-SubCell"/>
</dbReference>
<proteinExistence type="predicted"/>
<dbReference type="PANTHER" id="PTHR10465">
    <property type="entry name" value="TRANSMEMBRANE GTPASE FZO1"/>
    <property type="match status" value="1"/>
</dbReference>
<sequence>MKNYDQYKTRLIEINQTLFSLVEQTKAIPSMSELRFKQWEKTIRGIDRQLAEELVRVAVIGAIKSGKSTFTNALFHGDYLKRGAGVVTSIVTRIRTGDQLKATLVIKALDEINREIRQALVLFPDVQWHSSDGLFDIQREKDRQTLNQALKSLSSDKRIDQDARSQNTILLESYLKGYDRICQLISDYSTTHAFDGSQFSEHQQFVSDQGLAVYVKDIEIQLIADNTVLENIEFADCQGSDSPNPMHIAMIQDYLLKAHLLLYVISSRTGIRQADIRFLSMIQKMGIMDHILFVINCDLSEHEHISDLNQIIEKITQDIDVMCPQPEVFALSALMNLFADTKKQLSTRDRQRLKQWQSDRDLYLFSQSETQRFNHVLNDRLTHQRFTLLLKSNIERQAIIAHGIYDLTRIHQDILKKDRTSAEQIIQKIQEQQRNMEQIRKMVKDTLNGAMQKTRQALANEIDHFFDSKYGQLMTDIKHFINQYVIDPTQYNRQLDDGIFSKALYAVFQDFKNNLDIFMTGQINPSLHRFVVDQEKEIKSFLYRISKSYDVMVQDAIKDYGIAVKEFGIVINDEPLMQMEGVDIKTIKTNDQLQVPSLLTSMHYSARIRTEAMLNLGALGFVRWIKKIVKRPVESKEYKIKALKKSIRPMKREILQSIHDHFKDVRENLKYQYMFKLVDAATQELYEKMMDRFQVLTTDLSEMVTLVGKGKNERDEATQQLQDLEQASAALIESISTDRRNI</sequence>
<dbReference type="GO" id="GO:0008053">
    <property type="term" value="P:mitochondrial fusion"/>
    <property type="evidence" value="ECO:0007669"/>
    <property type="project" value="TreeGrafter"/>
</dbReference>
<keyword evidence="6" id="KW-0175">Coiled coil</keyword>
<feature type="coiled-coil region" evidence="6">
    <location>
        <begin position="415"/>
        <end position="442"/>
    </location>
</feature>
<name>A0A1V1PFG4_9BACT</name>
<reference evidence="9" key="1">
    <citation type="submission" date="2012-11" db="EMBL/GenBank/DDBJ databases">
        <authorList>
            <person name="Lucero-Rivera Y.E."/>
            <person name="Tovar-Ramirez D."/>
        </authorList>
    </citation>
    <scope>NUCLEOTIDE SEQUENCE [LARGE SCALE GENOMIC DNA]</scope>
    <source>
        <strain evidence="9">Araruama</strain>
    </source>
</reference>
<feature type="coiled-coil region" evidence="6">
    <location>
        <begin position="707"/>
        <end position="734"/>
    </location>
</feature>
<dbReference type="Pfam" id="PF00350">
    <property type="entry name" value="Dynamin_N"/>
    <property type="match status" value="1"/>
</dbReference>
<dbReference type="GO" id="GO:0003924">
    <property type="term" value="F:GTPase activity"/>
    <property type="evidence" value="ECO:0007669"/>
    <property type="project" value="InterPro"/>
</dbReference>
<protein>
    <submittedName>
        <fullName evidence="8">GTPase family protein</fullName>
    </submittedName>
</protein>
<feature type="domain" description="Dynamin N-terminal" evidence="7">
    <location>
        <begin position="57"/>
        <end position="283"/>
    </location>
</feature>
<accession>A0A1V1PFG4</accession>
<evidence type="ECO:0000256" key="2">
    <source>
        <dbReference type="ARBA" id="ARBA00022741"/>
    </source>
</evidence>
<dbReference type="Proteomes" id="UP000189670">
    <property type="component" value="Unassembled WGS sequence"/>
</dbReference>
<dbReference type="InterPro" id="IPR045063">
    <property type="entry name" value="Dynamin_N"/>
</dbReference>
<dbReference type="PANTHER" id="PTHR10465:SF0">
    <property type="entry name" value="SARCALUMENIN"/>
    <property type="match status" value="1"/>
</dbReference>
<evidence type="ECO:0000259" key="7">
    <source>
        <dbReference type="Pfam" id="PF00350"/>
    </source>
</evidence>
<evidence type="ECO:0000256" key="6">
    <source>
        <dbReference type="SAM" id="Coils"/>
    </source>
</evidence>
<evidence type="ECO:0000313" key="8">
    <source>
        <dbReference type="EMBL" id="ETR73405.1"/>
    </source>
</evidence>
<comment type="subcellular location">
    <subcellularLocation>
        <location evidence="1">Membrane</location>
    </subcellularLocation>
</comment>
<keyword evidence="4" id="KW-0342">GTP-binding</keyword>
<evidence type="ECO:0000256" key="1">
    <source>
        <dbReference type="ARBA" id="ARBA00004370"/>
    </source>
</evidence>
<dbReference type="SUPFAM" id="SSF52540">
    <property type="entry name" value="P-loop containing nucleoside triphosphate hydrolases"/>
    <property type="match status" value="1"/>
</dbReference>
<evidence type="ECO:0000256" key="4">
    <source>
        <dbReference type="ARBA" id="ARBA00023134"/>
    </source>
</evidence>
<gene>
    <name evidence="8" type="ORF">OMM_00982</name>
</gene>
<dbReference type="InterPro" id="IPR027094">
    <property type="entry name" value="Mitofusin_fam"/>
</dbReference>
<evidence type="ECO:0000256" key="3">
    <source>
        <dbReference type="ARBA" id="ARBA00022801"/>
    </source>
</evidence>